<dbReference type="InterPro" id="IPR016197">
    <property type="entry name" value="Chromo-like_dom_sf"/>
</dbReference>
<proteinExistence type="predicted"/>
<accession>A0A9N9DDP2</accession>
<dbReference type="Gene3D" id="2.40.50.40">
    <property type="match status" value="1"/>
</dbReference>
<sequence length="104" mass="12327">IKKTLISELKKAQKCYKANADQKRQEGHNFKVENEYEVNNILDVKKIQKKLYYIIDWKGYDINEQSWEPANNVVYAKEALDIFYHITLISQGQNSGTKVRKRDF</sequence>
<gene>
    <name evidence="2" type="ORF">DERYTH_LOCUS9163</name>
</gene>
<evidence type="ECO:0000313" key="3">
    <source>
        <dbReference type="Proteomes" id="UP000789405"/>
    </source>
</evidence>
<reference evidence="2" key="1">
    <citation type="submission" date="2021-06" db="EMBL/GenBank/DDBJ databases">
        <authorList>
            <person name="Kallberg Y."/>
            <person name="Tangrot J."/>
            <person name="Rosling A."/>
        </authorList>
    </citation>
    <scope>NUCLEOTIDE SEQUENCE</scope>
    <source>
        <strain evidence="2">MA453B</strain>
    </source>
</reference>
<dbReference type="AlphaFoldDB" id="A0A9N9DDP2"/>
<protein>
    <submittedName>
        <fullName evidence="2">2771_t:CDS:1</fullName>
    </submittedName>
</protein>
<evidence type="ECO:0000259" key="1">
    <source>
        <dbReference type="PROSITE" id="PS50013"/>
    </source>
</evidence>
<dbReference type="CDD" id="cd00024">
    <property type="entry name" value="CD_CSD"/>
    <property type="match status" value="1"/>
</dbReference>
<dbReference type="InterPro" id="IPR023780">
    <property type="entry name" value="Chromo_domain"/>
</dbReference>
<feature type="non-terminal residue" evidence="2">
    <location>
        <position position="1"/>
    </location>
</feature>
<evidence type="ECO:0000313" key="2">
    <source>
        <dbReference type="EMBL" id="CAG8631372.1"/>
    </source>
</evidence>
<dbReference type="EMBL" id="CAJVPY010004925">
    <property type="protein sequence ID" value="CAG8631372.1"/>
    <property type="molecule type" value="Genomic_DNA"/>
</dbReference>
<dbReference type="SUPFAM" id="SSF54160">
    <property type="entry name" value="Chromo domain-like"/>
    <property type="match status" value="1"/>
</dbReference>
<dbReference type="InterPro" id="IPR000953">
    <property type="entry name" value="Chromo/chromo_shadow_dom"/>
</dbReference>
<dbReference type="Proteomes" id="UP000789405">
    <property type="component" value="Unassembled WGS sequence"/>
</dbReference>
<dbReference type="Pfam" id="PF00385">
    <property type="entry name" value="Chromo"/>
    <property type="match status" value="1"/>
</dbReference>
<keyword evidence="3" id="KW-1185">Reference proteome</keyword>
<name>A0A9N9DDP2_9GLOM</name>
<dbReference type="SMART" id="SM00298">
    <property type="entry name" value="CHROMO"/>
    <property type="match status" value="1"/>
</dbReference>
<organism evidence="2 3">
    <name type="scientific">Dentiscutata erythropus</name>
    <dbReference type="NCBI Taxonomy" id="1348616"/>
    <lineage>
        <taxon>Eukaryota</taxon>
        <taxon>Fungi</taxon>
        <taxon>Fungi incertae sedis</taxon>
        <taxon>Mucoromycota</taxon>
        <taxon>Glomeromycotina</taxon>
        <taxon>Glomeromycetes</taxon>
        <taxon>Diversisporales</taxon>
        <taxon>Gigasporaceae</taxon>
        <taxon>Dentiscutata</taxon>
    </lineage>
</organism>
<feature type="domain" description="Chromo" evidence="1">
    <location>
        <begin position="36"/>
        <end position="84"/>
    </location>
</feature>
<dbReference type="OrthoDB" id="10267344at2759"/>
<comment type="caution">
    <text evidence="2">The sequence shown here is derived from an EMBL/GenBank/DDBJ whole genome shotgun (WGS) entry which is preliminary data.</text>
</comment>
<dbReference type="PROSITE" id="PS50013">
    <property type="entry name" value="CHROMO_2"/>
    <property type="match status" value="1"/>
</dbReference>